<keyword evidence="3" id="KW-1185">Reference proteome</keyword>
<reference evidence="2 3" key="1">
    <citation type="submission" date="2019-08" db="EMBL/GenBank/DDBJ databases">
        <title>Actinomadura sp. nov. CYP1-5 isolated from mountain soil.</title>
        <authorList>
            <person name="Songsumanus A."/>
            <person name="Kuncharoen N."/>
            <person name="Kudo T."/>
            <person name="Yuki M."/>
            <person name="Igarashi Y."/>
            <person name="Tanasupawat S."/>
        </authorList>
    </citation>
    <scope>NUCLEOTIDE SEQUENCE [LARGE SCALE GENOMIC DNA]</scope>
    <source>
        <strain evidence="2 3">GKU157</strain>
    </source>
</reference>
<dbReference type="EMBL" id="VSFF01000001">
    <property type="protein sequence ID" value="TYC18298.1"/>
    <property type="molecule type" value="Genomic_DNA"/>
</dbReference>
<evidence type="ECO:0000313" key="2">
    <source>
        <dbReference type="EMBL" id="TYC18298.1"/>
    </source>
</evidence>
<keyword evidence="1" id="KW-0812">Transmembrane</keyword>
<comment type="caution">
    <text evidence="2">The sequence shown here is derived from an EMBL/GenBank/DDBJ whole genome shotgun (WGS) entry which is preliminary data.</text>
</comment>
<protein>
    <submittedName>
        <fullName evidence="2">Uncharacterized protein</fullName>
    </submittedName>
</protein>
<evidence type="ECO:0000313" key="3">
    <source>
        <dbReference type="Proteomes" id="UP000322634"/>
    </source>
</evidence>
<feature type="transmembrane region" description="Helical" evidence="1">
    <location>
        <begin position="7"/>
        <end position="25"/>
    </location>
</feature>
<proteinExistence type="predicted"/>
<feature type="transmembrane region" description="Helical" evidence="1">
    <location>
        <begin position="37"/>
        <end position="58"/>
    </location>
</feature>
<gene>
    <name evidence="2" type="ORF">FXF65_00555</name>
</gene>
<accession>A0A5D0UIT6</accession>
<keyword evidence="1" id="KW-1133">Transmembrane helix</keyword>
<dbReference type="Proteomes" id="UP000322634">
    <property type="component" value="Unassembled WGS sequence"/>
</dbReference>
<organism evidence="2 3">
    <name type="scientific">Actinomadura syzygii</name>
    <dbReference type="NCBI Taxonomy" id="1427538"/>
    <lineage>
        <taxon>Bacteria</taxon>
        <taxon>Bacillati</taxon>
        <taxon>Actinomycetota</taxon>
        <taxon>Actinomycetes</taxon>
        <taxon>Streptosporangiales</taxon>
        <taxon>Thermomonosporaceae</taxon>
        <taxon>Actinomadura</taxon>
    </lineage>
</organism>
<dbReference type="AlphaFoldDB" id="A0A5D0UIT6"/>
<sequence>MNTLAKAGCLTIGVLLILVFLFFYLRRGGLIEALASRVVLILFAIAISMELLGGMVYFASSRYASAHACPIESDSIPQ</sequence>
<keyword evidence="1" id="KW-0472">Membrane</keyword>
<evidence type="ECO:0000256" key="1">
    <source>
        <dbReference type="SAM" id="Phobius"/>
    </source>
</evidence>
<dbReference type="RefSeq" id="WP_148347531.1">
    <property type="nucleotide sequence ID" value="NZ_JBHSBF010000019.1"/>
</dbReference>
<name>A0A5D0UIT6_9ACTN</name>